<feature type="region of interest" description="Disordered" evidence="1">
    <location>
        <begin position="127"/>
        <end position="187"/>
    </location>
</feature>
<protein>
    <recommendedName>
        <fullName evidence="4">Transmembrane protein</fullName>
    </recommendedName>
</protein>
<dbReference type="eggNOG" id="ENOG5032YRY">
    <property type="taxonomic scope" value="Bacteria"/>
</dbReference>
<dbReference type="AlphaFoldDB" id="Q47BH3"/>
<gene>
    <name evidence="3" type="ordered locus">Daro_3078</name>
</gene>
<proteinExistence type="predicted"/>
<dbReference type="OrthoDB" id="9796567at2"/>
<feature type="signal peptide" evidence="2">
    <location>
        <begin position="1"/>
        <end position="21"/>
    </location>
</feature>
<feature type="compositionally biased region" description="Basic and acidic residues" evidence="1">
    <location>
        <begin position="133"/>
        <end position="144"/>
    </location>
</feature>
<dbReference type="HOGENOM" id="CLU_099393_0_0_4"/>
<evidence type="ECO:0000313" key="3">
    <source>
        <dbReference type="EMBL" id="AAZ47808.1"/>
    </source>
</evidence>
<sequence>MASRRLLGGLILSFALNLTIAGEPPTTVVIGTPPQPVWSQLSGQQQNTLAPLAKDWDGMENIRKKKWLGIAERYPSMKPDEQQRMQDRMREWANLSPTERTKVRDTYKDFKQLPPEQKQVVKQKWEAYSNLPPDEKQRIRETSKSSKLLAQPAAVPPANSTATSTTDTSTGATGTPVQPSAVGGASQ</sequence>
<evidence type="ECO:0008006" key="4">
    <source>
        <dbReference type="Google" id="ProtNLM"/>
    </source>
</evidence>
<organism evidence="3">
    <name type="scientific">Dechloromonas aromatica (strain RCB)</name>
    <dbReference type="NCBI Taxonomy" id="159087"/>
    <lineage>
        <taxon>Bacteria</taxon>
        <taxon>Pseudomonadati</taxon>
        <taxon>Pseudomonadota</taxon>
        <taxon>Betaproteobacteria</taxon>
        <taxon>Rhodocyclales</taxon>
        <taxon>Azonexaceae</taxon>
        <taxon>Dechloromonas</taxon>
    </lineage>
</organism>
<reference evidence="3" key="1">
    <citation type="submission" date="2005-08" db="EMBL/GenBank/DDBJ databases">
        <title>Complete sequence of Dechloromonas aromatica RCB.</title>
        <authorList>
            <person name="Salinero K.K."/>
            <person name="Copeland A."/>
            <person name="Lucas S."/>
            <person name="Lapidus A."/>
            <person name="Barry K."/>
            <person name="Detter J.C."/>
            <person name="Glavina T."/>
            <person name="Hammon N."/>
            <person name="Israni S."/>
            <person name="Pitluck S."/>
            <person name="Di Bartolo G."/>
            <person name="Trong S."/>
            <person name="Schmutz J."/>
            <person name="Larimer F."/>
            <person name="Land M."/>
            <person name="Ivanova N."/>
            <person name="Richardson P."/>
        </authorList>
    </citation>
    <scope>NUCLEOTIDE SEQUENCE</scope>
    <source>
        <strain evidence="3">RCB</strain>
    </source>
</reference>
<keyword evidence="2" id="KW-0732">Signal</keyword>
<dbReference type="EMBL" id="CP000089">
    <property type="protein sequence ID" value="AAZ47808.1"/>
    <property type="molecule type" value="Genomic_DNA"/>
</dbReference>
<name>Q47BH3_DECAR</name>
<dbReference type="STRING" id="159087.Daro_3078"/>
<dbReference type="Pfam" id="PF11304">
    <property type="entry name" value="DUF3106"/>
    <property type="match status" value="1"/>
</dbReference>
<evidence type="ECO:0000256" key="1">
    <source>
        <dbReference type="SAM" id="MobiDB-lite"/>
    </source>
</evidence>
<accession>Q47BH3</accession>
<evidence type="ECO:0000256" key="2">
    <source>
        <dbReference type="SAM" id="SignalP"/>
    </source>
</evidence>
<feature type="chain" id="PRO_5004233295" description="Transmembrane protein" evidence="2">
    <location>
        <begin position="22"/>
        <end position="187"/>
    </location>
</feature>
<feature type="compositionally biased region" description="Low complexity" evidence="1">
    <location>
        <begin position="152"/>
        <end position="177"/>
    </location>
</feature>
<dbReference type="KEGG" id="dar:Daro_3078"/>
<dbReference type="InterPro" id="IPR021455">
    <property type="entry name" value="DUF3106"/>
</dbReference>